<evidence type="ECO:0000313" key="1">
    <source>
        <dbReference type="EMBL" id="MEM5405045.1"/>
    </source>
</evidence>
<dbReference type="Proteomes" id="UP001392318">
    <property type="component" value="Unassembled WGS sequence"/>
</dbReference>
<protein>
    <submittedName>
        <fullName evidence="1">Cupin domain-containing protein</fullName>
    </submittedName>
</protein>
<comment type="caution">
    <text evidence="1">The sequence shown here is derived from an EMBL/GenBank/DDBJ whole genome shotgun (WGS) entry which is preliminary data.</text>
</comment>
<organism evidence="1 2">
    <name type="scientific">Paraburkholderia unamae</name>
    <dbReference type="NCBI Taxonomy" id="219649"/>
    <lineage>
        <taxon>Bacteria</taxon>
        <taxon>Pseudomonadati</taxon>
        <taxon>Pseudomonadota</taxon>
        <taxon>Betaproteobacteria</taxon>
        <taxon>Burkholderiales</taxon>
        <taxon>Burkholderiaceae</taxon>
        <taxon>Paraburkholderia</taxon>
    </lineage>
</organism>
<keyword evidence="2" id="KW-1185">Reference proteome</keyword>
<gene>
    <name evidence="1" type="ORF">VSR83_34390</name>
</gene>
<dbReference type="EMBL" id="JAYMRU010000036">
    <property type="protein sequence ID" value="MEM5405045.1"/>
    <property type="molecule type" value="Genomic_DNA"/>
</dbReference>
<reference evidence="1" key="1">
    <citation type="submission" date="2024-01" db="EMBL/GenBank/DDBJ databases">
        <title>The diversity of rhizobia nodulating Mimosa spp. in eleven states of Brazil covering several biomes is determined by host plant, location, and edaphic factors.</title>
        <authorList>
            <person name="Rouws L."/>
            <person name="Barauna A."/>
            <person name="Beukes C."/>
            <person name="De Faria S.M."/>
            <person name="Gross E."/>
            <person name="Dos Reis Junior F.B."/>
            <person name="Simon M."/>
            <person name="Maluk M."/>
            <person name="Odee D.W."/>
            <person name="Kenicer G."/>
            <person name="Young J.P.W."/>
            <person name="Reis V.M."/>
            <person name="Zilli J."/>
            <person name="James E.K."/>
        </authorList>
    </citation>
    <scope>NUCLEOTIDE SEQUENCE</scope>
    <source>
        <strain evidence="1">JPY452</strain>
    </source>
</reference>
<name>A0ACC6RW76_9BURK</name>
<evidence type="ECO:0000313" key="2">
    <source>
        <dbReference type="Proteomes" id="UP001392318"/>
    </source>
</evidence>
<accession>A0ACC6RW76</accession>
<sequence>MSGFNHAAIAALLATQALVCCAQAAPPEAIVTPLMTMALDDYPGKEALMISVEYPPGAVDPVHRHNAHGFIYVLEGSIVMQVRGGKQVTLSPGQTFHEGPNDVHTVGRNASQTKPAKFIVLLLKEKGAPVLVPAK</sequence>
<proteinExistence type="predicted"/>